<reference evidence="1 2" key="1">
    <citation type="submission" date="2020-02" db="EMBL/GenBank/DDBJ databases">
        <title>Flavobacterium sp. genome.</title>
        <authorList>
            <person name="Jung H.S."/>
            <person name="Baek J.H."/>
            <person name="Jeon C.O."/>
        </authorList>
    </citation>
    <scope>NUCLEOTIDE SEQUENCE [LARGE SCALE GENOMIC DNA]</scope>
    <source>
        <strain evidence="1 2">SE-s27</strain>
    </source>
</reference>
<keyword evidence="1" id="KW-0436">Ligase</keyword>
<dbReference type="RefSeq" id="WP_169522397.1">
    <property type="nucleotide sequence ID" value="NZ_JAAMPT010000180.1"/>
</dbReference>
<protein>
    <submittedName>
        <fullName evidence="1">2'-5' RNA ligase family protein</fullName>
    </submittedName>
</protein>
<evidence type="ECO:0000313" key="1">
    <source>
        <dbReference type="EMBL" id="NMH23835.1"/>
    </source>
</evidence>
<dbReference type="EMBL" id="JAAMPT010000180">
    <property type="protein sequence ID" value="NMH23835.1"/>
    <property type="molecule type" value="Genomic_DNA"/>
</dbReference>
<dbReference type="Pfam" id="PF13563">
    <property type="entry name" value="2_5_RNA_ligase2"/>
    <property type="match status" value="1"/>
</dbReference>
<name>A0ABX1QS30_9FLAO</name>
<comment type="caution">
    <text evidence="1">The sequence shown here is derived from an EMBL/GenBank/DDBJ whole genome shotgun (WGS) entry which is preliminary data.</text>
</comment>
<proteinExistence type="predicted"/>
<dbReference type="InterPro" id="IPR009097">
    <property type="entry name" value="Cyclic_Pdiesterase"/>
</dbReference>
<keyword evidence="2" id="KW-1185">Reference proteome</keyword>
<gene>
    <name evidence="1" type="ORF">G6042_00960</name>
</gene>
<dbReference type="GO" id="GO:0016874">
    <property type="term" value="F:ligase activity"/>
    <property type="evidence" value="ECO:0007669"/>
    <property type="project" value="UniProtKB-KW"/>
</dbReference>
<organism evidence="1 2">
    <name type="scientific">Flavobacterium solisilvae</name>
    <dbReference type="NCBI Taxonomy" id="1852019"/>
    <lineage>
        <taxon>Bacteria</taxon>
        <taxon>Pseudomonadati</taxon>
        <taxon>Bacteroidota</taxon>
        <taxon>Flavobacteriia</taxon>
        <taxon>Flavobacteriales</taxon>
        <taxon>Flavobacteriaceae</taxon>
        <taxon>Flavobacterium</taxon>
    </lineage>
</organism>
<dbReference type="Gene3D" id="3.90.1140.10">
    <property type="entry name" value="Cyclic phosphodiesterase"/>
    <property type="match status" value="1"/>
</dbReference>
<sequence length="176" mass="20296">MKKVKTANNDEIRRVQATLFIDEPFKESIEKIRRKYNPEQYSLIGCHITLLRDDELTDIENVTKNLSELNEYMLEINFGNLRRSDDGKGVLIEGKGSNHSFHSLREKLLANTGINNISILHPHITLIHPRNGNCTDEIFEKLKKQKLPSKIAFKTVSIIEQLNGGKWNIVNQFNLK</sequence>
<dbReference type="Proteomes" id="UP000767947">
    <property type="component" value="Unassembled WGS sequence"/>
</dbReference>
<dbReference type="SUPFAM" id="SSF55144">
    <property type="entry name" value="LigT-like"/>
    <property type="match status" value="1"/>
</dbReference>
<accession>A0ABX1QS30</accession>
<evidence type="ECO:0000313" key="2">
    <source>
        <dbReference type="Proteomes" id="UP000767947"/>
    </source>
</evidence>